<dbReference type="InterPro" id="IPR045619">
    <property type="entry name" value="DUF6443"/>
</dbReference>
<feature type="signal peptide" evidence="4">
    <location>
        <begin position="1"/>
        <end position="25"/>
    </location>
</feature>
<evidence type="ECO:0000313" key="7">
    <source>
        <dbReference type="EMBL" id="QKJ32456.1"/>
    </source>
</evidence>
<dbReference type="PROSITE" id="PS51125">
    <property type="entry name" value="NHL"/>
    <property type="match status" value="2"/>
</dbReference>
<dbReference type="Pfam" id="PF20041">
    <property type="entry name" value="DUF6443"/>
    <property type="match status" value="1"/>
</dbReference>
<dbReference type="GO" id="GO:0005509">
    <property type="term" value="F:calcium ion binding"/>
    <property type="evidence" value="ECO:0007669"/>
    <property type="project" value="InterPro"/>
</dbReference>
<dbReference type="SUPFAM" id="SSF49313">
    <property type="entry name" value="Cadherin-like"/>
    <property type="match status" value="1"/>
</dbReference>
<dbReference type="RefSeq" id="WP_173417106.1">
    <property type="nucleotide sequence ID" value="NZ_CP054139.1"/>
</dbReference>
<dbReference type="Pfam" id="PF25021">
    <property type="entry name" value="TEN_NHL"/>
    <property type="match status" value="1"/>
</dbReference>
<dbReference type="Pfam" id="PF05345">
    <property type="entry name" value="He_PIG"/>
    <property type="match status" value="1"/>
</dbReference>
<dbReference type="InterPro" id="IPR013783">
    <property type="entry name" value="Ig-like_fold"/>
</dbReference>
<proteinExistence type="predicted"/>
<feature type="region of interest" description="Disordered" evidence="3">
    <location>
        <begin position="1352"/>
        <end position="1388"/>
    </location>
</feature>
<dbReference type="GO" id="GO:0016020">
    <property type="term" value="C:membrane"/>
    <property type="evidence" value="ECO:0007669"/>
    <property type="project" value="InterPro"/>
</dbReference>
<dbReference type="InterPro" id="IPR011042">
    <property type="entry name" value="6-blade_b-propeller_TolB-like"/>
</dbReference>
<keyword evidence="8" id="KW-1185">Reference proteome</keyword>
<name>A0A7D4UGZ5_9SPHI</name>
<evidence type="ECO:0000259" key="5">
    <source>
        <dbReference type="Pfam" id="PF20041"/>
    </source>
</evidence>
<dbReference type="PANTHER" id="PTHR13833:SF71">
    <property type="entry name" value="NHL DOMAIN-CONTAINING PROTEIN"/>
    <property type="match status" value="1"/>
</dbReference>
<dbReference type="InterPro" id="IPR056822">
    <property type="entry name" value="TEN_NHL"/>
</dbReference>
<dbReference type="InterPro" id="IPR022385">
    <property type="entry name" value="Rhs_assc_core"/>
</dbReference>
<dbReference type="PANTHER" id="PTHR13833">
    <property type="match status" value="1"/>
</dbReference>
<dbReference type="NCBIfam" id="TIGR03696">
    <property type="entry name" value="Rhs_assc_core"/>
    <property type="match status" value="1"/>
</dbReference>
<sequence>MKTNNLIKYGMSLVLLIFSTRQASAQVPTISYAGSQSYTIGAAISPLSPTVSGTVFTMGQTSTFAGSGSVGSSNGTGTGATFNHPIGVVADASGNVYVADRLNYNIRKITPSGVVTLLAGSTSSTFANGTGTSASFALPNDIALDGSGNLYVADEWNNMVRKVTPSGVVTTFAGSTTSGFTNANGASARFSYPFGICSDAAGNLYVADLNNGAVRKITPSGDVTTLASGFGTVLDVACDAAGYVYVADANYHTIYKITPSGTTSIFAGAGYAGSSNGTGNGATFNHPAGIAVDGSGNVYVGDENNQQIRKITPAGVVTTVAGTGSSGSSNGSGSSSSFYLPCGVAYDQTTGSLFVADYNNNMIRKVVVTPYSISPALPAGLVFDNATGIISGTPTAMTTPTVYTVTAYNSSGGGTTTVTISTGTGISSPSNENFILTYTPRTEISDNTLLASSSVGNVNQSITYFDGLGRPMQSVELKGNGDGTKDLIQPIAYDEYGREVKKYLPYTTAAGDALSYRSNALTSGYGVDHFYNPTGATSGTQQLDGSGTPIGVVNIPYPYAQTRFEASPLSRAVEQGAPGDAWQLSTSGVTGSGHTVRMQYGLNTDADELNKVLLWAINTSGGATTNSSSRYVAGQLHKTITTDENGNNTIAFTDKIGNVVCKKVQLGIGVYLSTYYVYDDYNNLTYVIPPIPDRETYPTSFTEASTDAIFNNYIYAYHYDNRSRLTERKMPNKGWEHLVYNNTDQVVATQDAVQRGSNKYTFTKYDAQGRVIMTGELTDTRGHQQITNDIITQAVNWETPNSGYTDGYTTGGSWPTSWNMLYTVNYYDNYDFPGSSTTGYGPTVSPGAKATGLLTGKKVRNLVSGSMLLTVNYYDDKGRPLEVIAQNNIGGTDRIVSVYNFTGQPTQIVRTHNSVRSGSSLTNFAITNQYLYDHLGRKTQTKQQTGSGADMIVLNQLDYNETGQLFTKHLYKPFGGTSFFQDVKYSYNERGWLQGSNAGLFAMRLKYNDADDGAAAQFNGNIGNQYWGLPGNLDKHYSYNYDALNRIISGITNTGFSEQGPTTQGIEYDYLGNIIKLKRVDPVASTTGNYVYSYLGNQLQTVTGLTGSAYHYDENGNPDHDGRTGRNITYNYLNLPQTANMPYNTQTITYTYDATGKKLKRESSTPGVGTTDYDNGIVYENSTIFAQTEDGRVINLGGSVNYEYNLSDNLRNTRVTFDTSLGYARIVQRDDYFPFGMQHASPTGPGSPPNNYLYNEKELQVESGQYDYGARFYDPVIARWTTIDPLAEQGRRWSPYSYVSDNPIRYIDPDGMSQRDYALNSLGPTASDDSEDPIAAHYEGAEAQEIARQLQVGQSQNDGGKGTGKSKPPVPSKIKPAPRDGTKPVNFKIKPIEDEPDFTVLDGIGTVYGLGSEIKPSIFKHGDAMDWLILGAKISKTRNKAQAISVIQEFLIEKGITAAFGGATPYAVASMVYSYYENTSSGTAQMALNYYDEINYDLAQYDATKDFGWKLKAERDNELYHEYVDKFLKSLEKKK</sequence>
<accession>A0A7D4UGZ5</accession>
<dbReference type="Gene3D" id="2.120.10.30">
    <property type="entry name" value="TolB, C-terminal domain"/>
    <property type="match status" value="3"/>
</dbReference>
<feature type="domain" description="DUF6443" evidence="5">
    <location>
        <begin position="437"/>
        <end position="590"/>
    </location>
</feature>
<organism evidence="7 8">
    <name type="scientific">Mucilaginibacter mali</name>
    <dbReference type="NCBI Taxonomy" id="2740462"/>
    <lineage>
        <taxon>Bacteria</taxon>
        <taxon>Pseudomonadati</taxon>
        <taxon>Bacteroidota</taxon>
        <taxon>Sphingobacteriia</taxon>
        <taxon>Sphingobacteriales</taxon>
        <taxon>Sphingobacteriaceae</taxon>
        <taxon>Mucilaginibacter</taxon>
    </lineage>
</organism>
<feature type="repeat" description="NHL" evidence="2">
    <location>
        <begin position="279"/>
        <end position="314"/>
    </location>
</feature>
<dbReference type="Gene3D" id="2.180.10.10">
    <property type="entry name" value="RHS repeat-associated core"/>
    <property type="match status" value="1"/>
</dbReference>
<dbReference type="EMBL" id="CP054139">
    <property type="protein sequence ID" value="QKJ32456.1"/>
    <property type="molecule type" value="Genomic_DNA"/>
</dbReference>
<evidence type="ECO:0000256" key="2">
    <source>
        <dbReference type="PROSITE-ProRule" id="PRU00504"/>
    </source>
</evidence>
<keyword evidence="4" id="KW-0732">Signal</keyword>
<reference evidence="7 8" key="1">
    <citation type="submission" date="2020-05" db="EMBL/GenBank/DDBJ databases">
        <title>Mucilaginibacter mali sp. nov.</title>
        <authorList>
            <person name="Kim H.S."/>
            <person name="Lee K.C."/>
            <person name="Suh M.K."/>
            <person name="Kim J.-S."/>
            <person name="Han K.-I."/>
            <person name="Eom M.K."/>
            <person name="Shin Y.K."/>
            <person name="Lee J.-S."/>
        </authorList>
    </citation>
    <scope>NUCLEOTIDE SEQUENCE [LARGE SCALE GENOMIC DNA]</scope>
    <source>
        <strain evidence="7 8">G2-14</strain>
    </source>
</reference>
<feature type="chain" id="PRO_5028977982" evidence="4">
    <location>
        <begin position="26"/>
        <end position="1535"/>
    </location>
</feature>
<evidence type="ECO:0000256" key="3">
    <source>
        <dbReference type="SAM" id="MobiDB-lite"/>
    </source>
</evidence>
<feature type="domain" description="Teneurin NHL" evidence="6">
    <location>
        <begin position="190"/>
        <end position="332"/>
    </location>
</feature>
<dbReference type="SUPFAM" id="SSF101898">
    <property type="entry name" value="NHL repeat"/>
    <property type="match status" value="1"/>
</dbReference>
<evidence type="ECO:0000256" key="1">
    <source>
        <dbReference type="ARBA" id="ARBA00022737"/>
    </source>
</evidence>
<dbReference type="CDD" id="cd14953">
    <property type="entry name" value="NHL_like_1"/>
    <property type="match status" value="1"/>
</dbReference>
<dbReference type="Gene3D" id="2.60.40.10">
    <property type="entry name" value="Immunoglobulins"/>
    <property type="match status" value="1"/>
</dbReference>
<keyword evidence="1" id="KW-0677">Repeat</keyword>
<dbReference type="InterPro" id="IPR001258">
    <property type="entry name" value="NHL_repeat"/>
</dbReference>
<dbReference type="Proteomes" id="UP000505355">
    <property type="component" value="Chromosome"/>
</dbReference>
<gene>
    <name evidence="7" type="ORF">HQ865_22720</name>
</gene>
<dbReference type="KEGG" id="mmab:HQ865_22720"/>
<feature type="repeat" description="NHL" evidence="2">
    <location>
        <begin position="77"/>
        <end position="112"/>
    </location>
</feature>
<protein>
    <submittedName>
        <fullName evidence="7">Putative Ig domain-containing protein</fullName>
    </submittedName>
</protein>
<evidence type="ECO:0000256" key="4">
    <source>
        <dbReference type="SAM" id="SignalP"/>
    </source>
</evidence>
<evidence type="ECO:0000259" key="6">
    <source>
        <dbReference type="Pfam" id="PF25021"/>
    </source>
</evidence>
<evidence type="ECO:0000313" key="8">
    <source>
        <dbReference type="Proteomes" id="UP000505355"/>
    </source>
</evidence>
<dbReference type="InterPro" id="IPR015919">
    <property type="entry name" value="Cadherin-like_sf"/>
</dbReference>